<reference evidence="2 3" key="1">
    <citation type="submission" date="2024-02" db="EMBL/GenBank/DDBJ databases">
        <title>High-quality chromosome-scale genome assembly of Pensacola bahiagrass (Paspalum notatum Flugge var. saurae).</title>
        <authorList>
            <person name="Vega J.M."/>
            <person name="Podio M."/>
            <person name="Orjuela J."/>
            <person name="Siena L.A."/>
            <person name="Pessino S.C."/>
            <person name="Combes M.C."/>
            <person name="Mariac C."/>
            <person name="Albertini E."/>
            <person name="Pupilli F."/>
            <person name="Ortiz J.P.A."/>
            <person name="Leblanc O."/>
        </authorList>
    </citation>
    <scope>NUCLEOTIDE SEQUENCE [LARGE SCALE GENOMIC DNA]</scope>
    <source>
        <strain evidence="2">R1</strain>
        <tissue evidence="2">Leaf</tissue>
    </source>
</reference>
<accession>A0AAQ3UGL9</accession>
<sequence length="104" mass="11011">MGAGLGRGMERLGRDRSNGTAGDLAQICVTSYAPAPLICSPCRDAGRDVGSSDSDQRRESSGPPPRPAGRAPVCRDLDSIVRKPMDYRVLLQSRERGLSSPANA</sequence>
<name>A0AAQ3UGL9_PASNO</name>
<dbReference type="EMBL" id="CP144753">
    <property type="protein sequence ID" value="WVZ91785.1"/>
    <property type="molecule type" value="Genomic_DNA"/>
</dbReference>
<feature type="region of interest" description="Disordered" evidence="1">
    <location>
        <begin position="1"/>
        <end position="20"/>
    </location>
</feature>
<organism evidence="2 3">
    <name type="scientific">Paspalum notatum var. saurae</name>
    <dbReference type="NCBI Taxonomy" id="547442"/>
    <lineage>
        <taxon>Eukaryota</taxon>
        <taxon>Viridiplantae</taxon>
        <taxon>Streptophyta</taxon>
        <taxon>Embryophyta</taxon>
        <taxon>Tracheophyta</taxon>
        <taxon>Spermatophyta</taxon>
        <taxon>Magnoliopsida</taxon>
        <taxon>Liliopsida</taxon>
        <taxon>Poales</taxon>
        <taxon>Poaceae</taxon>
        <taxon>PACMAD clade</taxon>
        <taxon>Panicoideae</taxon>
        <taxon>Andropogonodae</taxon>
        <taxon>Paspaleae</taxon>
        <taxon>Paspalinae</taxon>
        <taxon>Paspalum</taxon>
    </lineage>
</organism>
<keyword evidence="3" id="KW-1185">Reference proteome</keyword>
<dbReference type="AlphaFoldDB" id="A0AAQ3UGL9"/>
<feature type="compositionally biased region" description="Basic and acidic residues" evidence="1">
    <location>
        <begin position="8"/>
        <end position="17"/>
    </location>
</feature>
<gene>
    <name evidence="2" type="ORF">U9M48_037911</name>
</gene>
<evidence type="ECO:0000313" key="2">
    <source>
        <dbReference type="EMBL" id="WVZ91785.1"/>
    </source>
</evidence>
<evidence type="ECO:0000313" key="3">
    <source>
        <dbReference type="Proteomes" id="UP001341281"/>
    </source>
</evidence>
<feature type="region of interest" description="Disordered" evidence="1">
    <location>
        <begin position="43"/>
        <end position="77"/>
    </location>
</feature>
<evidence type="ECO:0000256" key="1">
    <source>
        <dbReference type="SAM" id="MobiDB-lite"/>
    </source>
</evidence>
<dbReference type="Proteomes" id="UP001341281">
    <property type="component" value="Chromosome 09"/>
</dbReference>
<protein>
    <submittedName>
        <fullName evidence="2">Uncharacterized protein</fullName>
    </submittedName>
</protein>
<proteinExistence type="predicted"/>